<dbReference type="EMBL" id="LAZR01007505">
    <property type="protein sequence ID" value="KKM84837.1"/>
    <property type="molecule type" value="Genomic_DNA"/>
</dbReference>
<name>A0A0F9NU88_9ZZZZ</name>
<gene>
    <name evidence="1" type="ORF">LCGC14_1295140</name>
</gene>
<evidence type="ECO:0000313" key="1">
    <source>
        <dbReference type="EMBL" id="KKM84837.1"/>
    </source>
</evidence>
<reference evidence="1" key="1">
    <citation type="journal article" date="2015" name="Nature">
        <title>Complex archaea that bridge the gap between prokaryotes and eukaryotes.</title>
        <authorList>
            <person name="Spang A."/>
            <person name="Saw J.H."/>
            <person name="Jorgensen S.L."/>
            <person name="Zaremba-Niedzwiedzka K."/>
            <person name="Martijn J."/>
            <person name="Lind A.E."/>
            <person name="van Eijk R."/>
            <person name="Schleper C."/>
            <person name="Guy L."/>
            <person name="Ettema T.J."/>
        </authorList>
    </citation>
    <scope>NUCLEOTIDE SEQUENCE</scope>
</reference>
<sequence>MKWLDGDWNICLRETINKILKILETGKVYYA</sequence>
<accession>A0A0F9NU88</accession>
<protein>
    <submittedName>
        <fullName evidence="1">Uncharacterized protein</fullName>
    </submittedName>
</protein>
<dbReference type="AlphaFoldDB" id="A0A0F9NU88"/>
<organism evidence="1">
    <name type="scientific">marine sediment metagenome</name>
    <dbReference type="NCBI Taxonomy" id="412755"/>
    <lineage>
        <taxon>unclassified sequences</taxon>
        <taxon>metagenomes</taxon>
        <taxon>ecological metagenomes</taxon>
    </lineage>
</organism>
<proteinExistence type="predicted"/>
<comment type="caution">
    <text evidence="1">The sequence shown here is derived from an EMBL/GenBank/DDBJ whole genome shotgun (WGS) entry which is preliminary data.</text>
</comment>